<dbReference type="EMBL" id="FQZG01000122">
    <property type="protein sequence ID" value="SHJ97305.1"/>
    <property type="molecule type" value="Genomic_DNA"/>
</dbReference>
<name>A0A1M6NNP0_9ACTN</name>
<proteinExistence type="predicted"/>
<accession>A0A1M6NNP0</accession>
<gene>
    <name evidence="2" type="ORF">SAMN02745244_03680</name>
</gene>
<sequence>MTSQPISTTAEIAAPWVFVEVTDGRITTLQLDRTSLDRDREPDLADAVTRATNTALTRQVDDLLTSPDEVDAARDRVLTFLGTVLGDTPSPSGTRSRDGEPTASETTARVVDGVIEALWIDPTLLDRSRPFDAENAIRVALNDALERYETTFVDAVAAVDPTDQSPSWDALALDVDRIERGLL</sequence>
<reference evidence="2 3" key="1">
    <citation type="submission" date="2016-11" db="EMBL/GenBank/DDBJ databases">
        <authorList>
            <person name="Jaros S."/>
            <person name="Januszkiewicz K."/>
            <person name="Wedrychowicz H."/>
        </authorList>
    </citation>
    <scope>NUCLEOTIDE SEQUENCE [LARGE SCALE GENOMIC DNA]</scope>
    <source>
        <strain evidence="2 3">DSM 12906</strain>
    </source>
</reference>
<dbReference type="STRING" id="1123357.SAMN02745244_03680"/>
<evidence type="ECO:0000313" key="2">
    <source>
        <dbReference type="EMBL" id="SHJ97305.1"/>
    </source>
</evidence>
<evidence type="ECO:0000256" key="1">
    <source>
        <dbReference type="SAM" id="MobiDB-lite"/>
    </source>
</evidence>
<dbReference type="AlphaFoldDB" id="A0A1M6NNP0"/>
<keyword evidence="3" id="KW-1185">Reference proteome</keyword>
<feature type="region of interest" description="Disordered" evidence="1">
    <location>
        <begin position="84"/>
        <end position="106"/>
    </location>
</feature>
<organism evidence="2 3">
    <name type="scientific">Tessaracoccus bendigoensis DSM 12906</name>
    <dbReference type="NCBI Taxonomy" id="1123357"/>
    <lineage>
        <taxon>Bacteria</taxon>
        <taxon>Bacillati</taxon>
        <taxon>Actinomycetota</taxon>
        <taxon>Actinomycetes</taxon>
        <taxon>Propionibacteriales</taxon>
        <taxon>Propionibacteriaceae</taxon>
        <taxon>Tessaracoccus</taxon>
    </lineage>
</organism>
<dbReference type="Proteomes" id="UP000184512">
    <property type="component" value="Unassembled WGS sequence"/>
</dbReference>
<dbReference type="RefSeq" id="WP_073191450.1">
    <property type="nucleotide sequence ID" value="NZ_FQZG01000122.1"/>
</dbReference>
<protein>
    <submittedName>
        <fullName evidence="2">Uncharacterized protein</fullName>
    </submittedName>
</protein>
<evidence type="ECO:0000313" key="3">
    <source>
        <dbReference type="Proteomes" id="UP000184512"/>
    </source>
</evidence>